<accession>A0A7I7RUE3</accession>
<name>A0A7I7RUE3_9MYCO</name>
<dbReference type="KEGG" id="marz:MARA_12980"/>
<dbReference type="EMBL" id="AP022593">
    <property type="protein sequence ID" value="BBY47830.1"/>
    <property type="molecule type" value="Genomic_DNA"/>
</dbReference>
<gene>
    <name evidence="1" type="ORF">MARA_12980</name>
</gene>
<evidence type="ECO:0000313" key="1">
    <source>
        <dbReference type="EMBL" id="BBY47830.1"/>
    </source>
</evidence>
<reference evidence="1 2" key="1">
    <citation type="journal article" date="2019" name="Emerg. Microbes Infect.">
        <title>Comprehensive subspecies identification of 175 nontuberculous mycobacteria species based on 7547 genomic profiles.</title>
        <authorList>
            <person name="Matsumoto Y."/>
            <person name="Kinjo T."/>
            <person name="Motooka D."/>
            <person name="Nabeya D."/>
            <person name="Jung N."/>
            <person name="Uechi K."/>
            <person name="Horii T."/>
            <person name="Iida T."/>
            <person name="Fujita J."/>
            <person name="Nakamura S."/>
        </authorList>
    </citation>
    <scope>NUCLEOTIDE SEQUENCE [LARGE SCALE GENOMIC DNA]</scope>
    <source>
        <strain evidence="1 2">JCM 18538</strain>
    </source>
</reference>
<organism evidence="1 2">
    <name type="scientific">Mycolicibacterium arabiense</name>
    <dbReference type="NCBI Taxonomy" id="1286181"/>
    <lineage>
        <taxon>Bacteria</taxon>
        <taxon>Bacillati</taxon>
        <taxon>Actinomycetota</taxon>
        <taxon>Actinomycetes</taxon>
        <taxon>Mycobacteriales</taxon>
        <taxon>Mycobacteriaceae</taxon>
        <taxon>Mycolicibacterium</taxon>
    </lineage>
</organism>
<dbReference type="AlphaFoldDB" id="A0A7I7RUE3"/>
<keyword evidence="2" id="KW-1185">Reference proteome</keyword>
<sequence length="172" mass="19453">MFAHIMWGTLQGHSQKWDTSAKTVTAMSIKSNHSKIWLALPKSGMASYGVAMPRTDENGRQLKALLDYLLDGDIDAKAIYDALGTSSSTYYRRIKEPDYPNAEELRRVADRFDLSYPDLQVRFGLMSREEVWSYLDSAPLSVATVTEPVTSQRTVRRQKLSQLVPRQDAPPL</sequence>
<protein>
    <submittedName>
        <fullName evidence="1">Uncharacterized protein</fullName>
    </submittedName>
</protein>
<proteinExistence type="predicted"/>
<dbReference type="Proteomes" id="UP000467428">
    <property type="component" value="Chromosome"/>
</dbReference>
<evidence type="ECO:0000313" key="2">
    <source>
        <dbReference type="Proteomes" id="UP000467428"/>
    </source>
</evidence>
<geneLocation type="plasmid" evidence="2">
    <name>pjcm18538 dna</name>
</geneLocation>